<evidence type="ECO:0000313" key="5">
    <source>
        <dbReference type="EMBL" id="MBD0417525.1"/>
    </source>
</evidence>
<gene>
    <name evidence="5" type="ORF">ICI42_23100</name>
</gene>
<dbReference type="InterPro" id="IPR012318">
    <property type="entry name" value="HTH_CRP"/>
</dbReference>
<dbReference type="RefSeq" id="WP_188166964.1">
    <property type="nucleotide sequence ID" value="NZ_JACVVX010000017.1"/>
</dbReference>
<dbReference type="PANTHER" id="PTHR24567">
    <property type="entry name" value="CRP FAMILY TRANSCRIPTIONAL REGULATORY PROTEIN"/>
    <property type="match status" value="1"/>
</dbReference>
<sequence>MRSNVKKLARMTAPLIARFRSKSVRDWRADITDAIAEHGTLRKFDRKDVIFHQGMPAKAVYAVKSGVIETSGLNASGREVTLSIRGPREPFGYSEAVLAEPRTRQASVLQDAEIWELGTDPFLDMLAERPDIMLAMLGSMMFRVTRSSEMRAELRGTSAYNRVGYVLLQLANSTTDLSAAAQPQLRITHEEISRVCDLSRQTVTTILGEMRDAGIVELGLRSIRLMKRARLDEQIERALGD</sequence>
<name>A0A8J6PSD1_9HYPH</name>
<keyword evidence="2" id="KW-0238">DNA-binding</keyword>
<dbReference type="PANTHER" id="PTHR24567:SF74">
    <property type="entry name" value="HTH-TYPE TRANSCRIPTIONAL REGULATOR ARCR"/>
    <property type="match status" value="1"/>
</dbReference>
<dbReference type="InterPro" id="IPR000595">
    <property type="entry name" value="cNMP-bd_dom"/>
</dbReference>
<dbReference type="AlphaFoldDB" id="A0A8J6PSD1"/>
<evidence type="ECO:0000259" key="4">
    <source>
        <dbReference type="PROSITE" id="PS50042"/>
    </source>
</evidence>
<comment type="caution">
    <text evidence="5">The sequence shown here is derived from an EMBL/GenBank/DDBJ whole genome shotgun (WGS) entry which is preliminary data.</text>
</comment>
<evidence type="ECO:0000256" key="3">
    <source>
        <dbReference type="ARBA" id="ARBA00023163"/>
    </source>
</evidence>
<dbReference type="CDD" id="cd00038">
    <property type="entry name" value="CAP_ED"/>
    <property type="match status" value="1"/>
</dbReference>
<protein>
    <submittedName>
        <fullName evidence="5">Crp/Fnr family transcriptional regulator</fullName>
    </submittedName>
</protein>
<keyword evidence="6" id="KW-1185">Reference proteome</keyword>
<dbReference type="GO" id="GO:0003677">
    <property type="term" value="F:DNA binding"/>
    <property type="evidence" value="ECO:0007669"/>
    <property type="project" value="UniProtKB-KW"/>
</dbReference>
<dbReference type="SMART" id="SM00419">
    <property type="entry name" value="HTH_CRP"/>
    <property type="match status" value="1"/>
</dbReference>
<dbReference type="PROSITE" id="PS50042">
    <property type="entry name" value="CNMP_BINDING_3"/>
    <property type="match status" value="1"/>
</dbReference>
<keyword evidence="3" id="KW-0804">Transcription</keyword>
<dbReference type="SMART" id="SM00100">
    <property type="entry name" value="cNMP"/>
    <property type="match status" value="1"/>
</dbReference>
<dbReference type="Gene3D" id="2.60.120.10">
    <property type="entry name" value="Jelly Rolls"/>
    <property type="match status" value="1"/>
</dbReference>
<dbReference type="InterPro" id="IPR036390">
    <property type="entry name" value="WH_DNA-bd_sf"/>
</dbReference>
<dbReference type="InterPro" id="IPR014710">
    <property type="entry name" value="RmlC-like_jellyroll"/>
</dbReference>
<dbReference type="SUPFAM" id="SSF51206">
    <property type="entry name" value="cAMP-binding domain-like"/>
    <property type="match status" value="1"/>
</dbReference>
<dbReference type="SUPFAM" id="SSF46785">
    <property type="entry name" value="Winged helix' DNA-binding domain"/>
    <property type="match status" value="1"/>
</dbReference>
<dbReference type="GO" id="GO:0005829">
    <property type="term" value="C:cytosol"/>
    <property type="evidence" value="ECO:0007669"/>
    <property type="project" value="TreeGrafter"/>
</dbReference>
<proteinExistence type="predicted"/>
<dbReference type="InterPro" id="IPR018490">
    <property type="entry name" value="cNMP-bd_dom_sf"/>
</dbReference>
<dbReference type="Pfam" id="PF13545">
    <property type="entry name" value="HTH_Crp_2"/>
    <property type="match status" value="1"/>
</dbReference>
<evidence type="ECO:0000256" key="2">
    <source>
        <dbReference type="ARBA" id="ARBA00023125"/>
    </source>
</evidence>
<evidence type="ECO:0000256" key="1">
    <source>
        <dbReference type="ARBA" id="ARBA00023015"/>
    </source>
</evidence>
<keyword evidence="1" id="KW-0805">Transcription regulation</keyword>
<feature type="domain" description="Cyclic nucleotide-binding" evidence="4">
    <location>
        <begin position="28"/>
        <end position="143"/>
    </location>
</feature>
<organism evidence="5 6">
    <name type="scientific">Oryzicola mucosus</name>
    <dbReference type="NCBI Taxonomy" id="2767425"/>
    <lineage>
        <taxon>Bacteria</taxon>
        <taxon>Pseudomonadati</taxon>
        <taxon>Pseudomonadota</taxon>
        <taxon>Alphaproteobacteria</taxon>
        <taxon>Hyphomicrobiales</taxon>
        <taxon>Phyllobacteriaceae</taxon>
        <taxon>Oryzicola</taxon>
    </lineage>
</organism>
<dbReference type="GO" id="GO:0003700">
    <property type="term" value="F:DNA-binding transcription factor activity"/>
    <property type="evidence" value="ECO:0007669"/>
    <property type="project" value="TreeGrafter"/>
</dbReference>
<reference evidence="5" key="1">
    <citation type="submission" date="2020-09" db="EMBL/GenBank/DDBJ databases">
        <title>Genome seq and assembly of Tianweitania sp.</title>
        <authorList>
            <person name="Chhetri G."/>
        </authorList>
    </citation>
    <scope>NUCLEOTIDE SEQUENCE</scope>
    <source>
        <strain evidence="5">Rool2</strain>
    </source>
</reference>
<dbReference type="Pfam" id="PF00027">
    <property type="entry name" value="cNMP_binding"/>
    <property type="match status" value="1"/>
</dbReference>
<accession>A0A8J6PSD1</accession>
<dbReference type="Proteomes" id="UP000643405">
    <property type="component" value="Unassembled WGS sequence"/>
</dbReference>
<evidence type="ECO:0000313" key="6">
    <source>
        <dbReference type="Proteomes" id="UP000643405"/>
    </source>
</evidence>
<dbReference type="EMBL" id="JACVVX010000017">
    <property type="protein sequence ID" value="MBD0417525.1"/>
    <property type="molecule type" value="Genomic_DNA"/>
</dbReference>
<dbReference type="InterPro" id="IPR050397">
    <property type="entry name" value="Env_Response_Regulators"/>
</dbReference>